<evidence type="ECO:0000313" key="2">
    <source>
        <dbReference type="Proteomes" id="UP000219563"/>
    </source>
</evidence>
<evidence type="ECO:0000313" key="1">
    <source>
        <dbReference type="EMBL" id="SOB98861.1"/>
    </source>
</evidence>
<proteinExistence type="predicted"/>
<name>A0A285RX41_9FIRM</name>
<sequence>MADIIYGQTDDMADTSNKLTTFSSDLEARLNQIRNNITTIAEATKGKSSPALLDNYEDLDLKLKQYVEELETYGSGLQQKANDFEEVDAVALASVPTYTVG</sequence>
<dbReference type="InterPro" id="IPR010310">
    <property type="entry name" value="T7SS_ESAT-6-like"/>
</dbReference>
<dbReference type="SUPFAM" id="SSF140453">
    <property type="entry name" value="EsxAB dimer-like"/>
    <property type="match status" value="1"/>
</dbReference>
<protein>
    <submittedName>
        <fullName evidence="1">WXG100 family type VII secretion target</fullName>
    </submittedName>
</protein>
<dbReference type="RefSeq" id="WP_097076064.1">
    <property type="nucleotide sequence ID" value="NZ_OBMR01000004.1"/>
</dbReference>
<gene>
    <name evidence="1" type="ORF">SAMN02910411_1552</name>
</gene>
<dbReference type="EMBL" id="OBMR01000004">
    <property type="protein sequence ID" value="SOB98861.1"/>
    <property type="molecule type" value="Genomic_DNA"/>
</dbReference>
<dbReference type="AlphaFoldDB" id="A0A285RX41"/>
<dbReference type="Pfam" id="PF06013">
    <property type="entry name" value="WXG100"/>
    <property type="match status" value="1"/>
</dbReference>
<reference evidence="1 2" key="1">
    <citation type="submission" date="2017-08" db="EMBL/GenBank/DDBJ databases">
        <authorList>
            <person name="de Groot N.N."/>
        </authorList>
    </citation>
    <scope>NUCLEOTIDE SEQUENCE [LARGE SCALE GENOMIC DNA]</scope>
    <source>
        <strain evidence="1 2">DSM 9787</strain>
    </source>
</reference>
<dbReference type="Gene3D" id="1.10.287.1060">
    <property type="entry name" value="ESAT-6-like"/>
    <property type="match status" value="1"/>
</dbReference>
<organism evidence="1 2">
    <name type="scientific">Pseudobutyrivibrio ruminis DSM 9787</name>
    <dbReference type="NCBI Taxonomy" id="1123011"/>
    <lineage>
        <taxon>Bacteria</taxon>
        <taxon>Bacillati</taxon>
        <taxon>Bacillota</taxon>
        <taxon>Clostridia</taxon>
        <taxon>Lachnospirales</taxon>
        <taxon>Lachnospiraceae</taxon>
        <taxon>Pseudobutyrivibrio</taxon>
    </lineage>
</organism>
<accession>A0A285RX41</accession>
<dbReference type="Proteomes" id="UP000219563">
    <property type="component" value="Unassembled WGS sequence"/>
</dbReference>
<dbReference type="InterPro" id="IPR036689">
    <property type="entry name" value="ESAT-6-like_sf"/>
</dbReference>